<keyword evidence="8 11" id="KW-0030">Aminoacyl-tRNA synthetase</keyword>
<dbReference type="PRINTS" id="PR00980">
    <property type="entry name" value="TRNASYNTHALA"/>
</dbReference>
<evidence type="ECO:0000313" key="14">
    <source>
        <dbReference type="Proteomes" id="UP000611629"/>
    </source>
</evidence>
<dbReference type="Proteomes" id="UP000611629">
    <property type="component" value="Unassembled WGS sequence"/>
</dbReference>
<keyword evidence="2 11" id="KW-0820">tRNA-binding</keyword>
<dbReference type="SMART" id="SM00863">
    <property type="entry name" value="tRNA_SAD"/>
    <property type="match status" value="1"/>
</dbReference>
<dbReference type="InterPro" id="IPR023033">
    <property type="entry name" value="Ala_tRNA_ligase_euk/bac"/>
</dbReference>
<dbReference type="InterPro" id="IPR012947">
    <property type="entry name" value="tRNA_SAD"/>
</dbReference>
<dbReference type="InterPro" id="IPR045864">
    <property type="entry name" value="aa-tRNA-synth_II/BPL/LPL"/>
</dbReference>
<evidence type="ECO:0000259" key="12">
    <source>
        <dbReference type="PROSITE" id="PS50860"/>
    </source>
</evidence>
<dbReference type="InterPro" id="IPR018163">
    <property type="entry name" value="Thr/Ala-tRNA-synth_IIc_edit"/>
</dbReference>
<dbReference type="GO" id="GO:0016740">
    <property type="term" value="F:transferase activity"/>
    <property type="evidence" value="ECO:0007669"/>
    <property type="project" value="UniProtKB-ARBA"/>
</dbReference>
<comment type="similarity">
    <text evidence="1 11">Belongs to the class-II aminoacyl-tRNA synthetase family.</text>
</comment>
<keyword evidence="14" id="KW-1185">Reference proteome</keyword>
<keyword evidence="5 11" id="KW-0067">ATP-binding</keyword>
<evidence type="ECO:0000256" key="8">
    <source>
        <dbReference type="ARBA" id="ARBA00023146"/>
    </source>
</evidence>
<dbReference type="HAMAP" id="MF_00036_B">
    <property type="entry name" value="Ala_tRNA_synth_B"/>
    <property type="match status" value="1"/>
</dbReference>
<dbReference type="EMBL" id="JACBNQ010000003">
    <property type="protein sequence ID" value="NYB73634.1"/>
    <property type="molecule type" value="Genomic_DNA"/>
</dbReference>
<dbReference type="SUPFAM" id="SSF101353">
    <property type="entry name" value="Putative anticodon-binding domain of alanyl-tRNA synthetase (AlaRS)"/>
    <property type="match status" value="1"/>
</dbReference>
<dbReference type="GO" id="GO:0005829">
    <property type="term" value="C:cytosol"/>
    <property type="evidence" value="ECO:0007669"/>
    <property type="project" value="TreeGrafter"/>
</dbReference>
<feature type="domain" description="Alanyl-transfer RNA synthetases family profile" evidence="12">
    <location>
        <begin position="1"/>
        <end position="587"/>
    </location>
</feature>
<dbReference type="InterPro" id="IPR018162">
    <property type="entry name" value="Ala-tRNA-ligase_IIc_anticod-bd"/>
</dbReference>
<dbReference type="Pfam" id="PF01411">
    <property type="entry name" value="tRNA-synt_2c"/>
    <property type="match status" value="1"/>
</dbReference>
<keyword evidence="4 11" id="KW-0547">Nucleotide-binding</keyword>
<dbReference type="Gene3D" id="3.30.980.10">
    <property type="entry name" value="Threonyl-trna Synthetase, Chain A, domain 2"/>
    <property type="match status" value="1"/>
</dbReference>
<dbReference type="Gene3D" id="3.30.930.10">
    <property type="entry name" value="Bira Bifunctional Protein, Domain 2"/>
    <property type="match status" value="1"/>
</dbReference>
<name>A0A974BI51_SEDHY</name>
<comment type="subcellular location">
    <subcellularLocation>
        <location evidence="11">Cytoplasm</location>
    </subcellularLocation>
</comment>
<sequence>MTANELRRIYVKFFEERGHKEIASASLLPENDPTVLFTTAGMHPLVPYLLGESHPQGRRLVDIQKCVRTGDIDEVGDDTHLTFFEMMGNWSLGDYFKEESISMSFDFLTNNLNIPVERLAVTVFEGDLLVPRDTESETIWKSKGLKQSQIYSYGREDNWWGPVGLTGPCGPDTEIFYDMGKPKCSDNCGPSCKCGKYVEIWNNVFMQFNKEADGSFTELQQKNVDTGMGLERVLTVFNGKTNVYDTELFIPVMIRLNSIIEELDAEMSIRDKRIICEHIRAASFILGDPRKICPSNTEQGYILRRLIRRMIRIFKKSGIKQNYLCDLAEVIIHQYANIYSELAENKEFIIEQIQKECDLFAKTLDLGLKKADQYLKNIGMNTALSGESAFRLYDTYGFPIEFTCELAEERGCSVDVESFREKYAEHQDKSRKGAKDKFKGGLADHSIQTARLHTATHLLNSALRKVLGDEVSQRGSNITPERLRFDFSFHRKVTPDELEDVERIVNEAIEKNIEVSVKEMKLEDAYCLGAIGVFAGRYGENVKVYSIPGYSDEICGGPHAGNTGELGSFKIIKEEASSAGVRRIKAVIALLDINCGNSI</sequence>
<evidence type="ECO:0000256" key="1">
    <source>
        <dbReference type="ARBA" id="ARBA00008226"/>
    </source>
</evidence>
<dbReference type="GO" id="GO:0000049">
    <property type="term" value="F:tRNA binding"/>
    <property type="evidence" value="ECO:0007669"/>
    <property type="project" value="UniProtKB-KW"/>
</dbReference>
<evidence type="ECO:0000256" key="4">
    <source>
        <dbReference type="ARBA" id="ARBA00022741"/>
    </source>
</evidence>
<feature type="binding site" evidence="11">
    <location>
        <position position="457"/>
    </location>
    <ligand>
        <name>Zn(2+)</name>
        <dbReference type="ChEBI" id="CHEBI:29105"/>
    </ligand>
</feature>
<dbReference type="GO" id="GO:0005524">
    <property type="term" value="F:ATP binding"/>
    <property type="evidence" value="ECO:0007669"/>
    <property type="project" value="UniProtKB-UniRule"/>
</dbReference>
<dbReference type="GO" id="GO:0140096">
    <property type="term" value="F:catalytic activity, acting on a protein"/>
    <property type="evidence" value="ECO:0007669"/>
    <property type="project" value="UniProtKB-ARBA"/>
</dbReference>
<comment type="domain">
    <text evidence="11">Consists of three domains; the N-terminal catalytic domain, the editing domain and the C-terminal C-Ala domain. The editing domain removes incorrectly charged amino acids, while the C-Ala domain, along with tRNA(Ala), serves as a bridge to cooperatively bring together the editing and aminoacylation centers thus stimulating deacylation of misacylated tRNAs.</text>
</comment>
<evidence type="ECO:0000256" key="7">
    <source>
        <dbReference type="ARBA" id="ARBA00022917"/>
    </source>
</evidence>
<proteinExistence type="inferred from homology"/>
<dbReference type="GO" id="GO:0008270">
    <property type="term" value="F:zinc ion binding"/>
    <property type="evidence" value="ECO:0007669"/>
    <property type="project" value="UniProtKB-UniRule"/>
</dbReference>
<dbReference type="AlphaFoldDB" id="A0A974BI51"/>
<dbReference type="RefSeq" id="WP_179237320.1">
    <property type="nucleotide sequence ID" value="NZ_JACBNQ010000003.1"/>
</dbReference>
<evidence type="ECO:0000256" key="10">
    <source>
        <dbReference type="ARBA" id="ARBA00048300"/>
    </source>
</evidence>
<comment type="function">
    <text evidence="9 11">Catalyzes the attachment of alanine to tRNA(Ala) in a two-step reaction: alanine is first activated by ATP to form Ala-AMP and then transferred to the acceptor end of tRNA(Ala). Also edits incorrectly charged Ser-tRNA(Ala) and Gly-tRNA(Ala) via its editing domain.</text>
</comment>
<feature type="binding site" evidence="11">
    <location>
        <position position="453"/>
    </location>
    <ligand>
        <name>Zn(2+)</name>
        <dbReference type="ChEBI" id="CHEBI:29105"/>
    </ligand>
</feature>
<accession>A0A974BI51</accession>
<keyword evidence="11" id="KW-0862">Zinc</keyword>
<evidence type="ECO:0000313" key="13">
    <source>
        <dbReference type="EMBL" id="NYB73634.1"/>
    </source>
</evidence>
<dbReference type="SUPFAM" id="SSF55186">
    <property type="entry name" value="ThrRS/AlaRS common domain"/>
    <property type="match status" value="1"/>
</dbReference>
<dbReference type="Gene3D" id="3.30.54.20">
    <property type="match status" value="1"/>
</dbReference>
<reference evidence="13" key="1">
    <citation type="submission" date="2020-07" db="EMBL/GenBank/DDBJ databases">
        <title>Genomic analysis of a strain of Sedimentibacter Hydroxybenzoicus DSM7310.</title>
        <authorList>
            <person name="Ma S."/>
        </authorList>
    </citation>
    <scope>NUCLEOTIDE SEQUENCE</scope>
    <source>
        <strain evidence="13">DSM 7310</strain>
    </source>
</reference>
<comment type="cofactor">
    <cofactor evidence="11">
        <name>Zn(2+)</name>
        <dbReference type="ChEBI" id="CHEBI:29105"/>
    </cofactor>
    <text evidence="11">Binds 1 zinc ion per subunit.</text>
</comment>
<dbReference type="EC" id="6.1.1.7" evidence="11"/>
<dbReference type="NCBIfam" id="NF002436">
    <property type="entry name" value="PRK01584.1"/>
    <property type="match status" value="1"/>
</dbReference>
<evidence type="ECO:0000256" key="11">
    <source>
        <dbReference type="HAMAP-Rule" id="MF_00036"/>
    </source>
</evidence>
<evidence type="ECO:0000256" key="3">
    <source>
        <dbReference type="ARBA" id="ARBA00022598"/>
    </source>
</evidence>
<dbReference type="CDD" id="cd00673">
    <property type="entry name" value="AlaRS_core"/>
    <property type="match status" value="1"/>
</dbReference>
<evidence type="ECO:0000256" key="6">
    <source>
        <dbReference type="ARBA" id="ARBA00022884"/>
    </source>
</evidence>
<dbReference type="PANTHER" id="PTHR11777:SF9">
    <property type="entry name" value="ALANINE--TRNA LIGASE, CYTOPLASMIC"/>
    <property type="match status" value="1"/>
</dbReference>
<dbReference type="PANTHER" id="PTHR11777">
    <property type="entry name" value="ALANYL-TRNA SYNTHETASE"/>
    <property type="match status" value="1"/>
</dbReference>
<dbReference type="SUPFAM" id="SSF55681">
    <property type="entry name" value="Class II aaRS and biotin synthetases"/>
    <property type="match status" value="1"/>
</dbReference>
<dbReference type="Pfam" id="PF07973">
    <property type="entry name" value="tRNA_SAD"/>
    <property type="match status" value="1"/>
</dbReference>
<comment type="caution">
    <text evidence="13">The sequence shown here is derived from an EMBL/GenBank/DDBJ whole genome shotgun (WGS) entry which is preliminary data.</text>
</comment>
<feature type="binding site" evidence="11">
    <location>
        <position position="555"/>
    </location>
    <ligand>
        <name>Zn(2+)</name>
        <dbReference type="ChEBI" id="CHEBI:29105"/>
    </ligand>
</feature>
<dbReference type="GO" id="GO:0006419">
    <property type="term" value="P:alanyl-tRNA aminoacylation"/>
    <property type="evidence" value="ECO:0007669"/>
    <property type="project" value="UniProtKB-UniRule"/>
</dbReference>
<evidence type="ECO:0000256" key="2">
    <source>
        <dbReference type="ARBA" id="ARBA00022555"/>
    </source>
</evidence>
<comment type="catalytic activity">
    <reaction evidence="10 11">
        <text>tRNA(Ala) + L-alanine + ATP = L-alanyl-tRNA(Ala) + AMP + diphosphate</text>
        <dbReference type="Rhea" id="RHEA:12540"/>
        <dbReference type="Rhea" id="RHEA-COMP:9657"/>
        <dbReference type="Rhea" id="RHEA-COMP:9923"/>
        <dbReference type="ChEBI" id="CHEBI:30616"/>
        <dbReference type="ChEBI" id="CHEBI:33019"/>
        <dbReference type="ChEBI" id="CHEBI:57972"/>
        <dbReference type="ChEBI" id="CHEBI:78442"/>
        <dbReference type="ChEBI" id="CHEBI:78497"/>
        <dbReference type="ChEBI" id="CHEBI:456215"/>
        <dbReference type="EC" id="6.1.1.7"/>
    </reaction>
</comment>
<keyword evidence="6 11" id="KW-0694">RNA-binding</keyword>
<dbReference type="GO" id="GO:0002161">
    <property type="term" value="F:aminoacyl-tRNA deacylase activity"/>
    <property type="evidence" value="ECO:0007669"/>
    <property type="project" value="TreeGrafter"/>
</dbReference>
<protein>
    <recommendedName>
        <fullName evidence="11">Alanine--tRNA ligase</fullName>
        <ecNumber evidence="11">6.1.1.7</ecNumber>
    </recommendedName>
    <alternativeName>
        <fullName evidence="11">Alanyl-tRNA synthetase</fullName>
        <shortName evidence="11">AlaRS</shortName>
    </alternativeName>
</protein>
<keyword evidence="11" id="KW-0963">Cytoplasm</keyword>
<dbReference type="GO" id="GO:0004813">
    <property type="term" value="F:alanine-tRNA ligase activity"/>
    <property type="evidence" value="ECO:0007669"/>
    <property type="project" value="UniProtKB-UniRule"/>
</dbReference>
<gene>
    <name evidence="11" type="primary">alaS</name>
    <name evidence="13" type="ORF">HZF24_05710</name>
</gene>
<dbReference type="InterPro" id="IPR050058">
    <property type="entry name" value="Ala-tRNA_ligase"/>
</dbReference>
<dbReference type="FunFam" id="3.30.980.10:FF:000004">
    <property type="entry name" value="Alanine--tRNA ligase, cytoplasmic"/>
    <property type="match status" value="1"/>
</dbReference>
<keyword evidence="7 11" id="KW-0648">Protein biosynthesis</keyword>
<organism evidence="13 14">
    <name type="scientific">Sedimentibacter hydroxybenzoicus DSM 7310</name>
    <dbReference type="NCBI Taxonomy" id="1123245"/>
    <lineage>
        <taxon>Bacteria</taxon>
        <taxon>Bacillati</taxon>
        <taxon>Bacillota</taxon>
        <taxon>Tissierellia</taxon>
        <taxon>Sedimentibacter</taxon>
    </lineage>
</organism>
<dbReference type="PROSITE" id="PS50860">
    <property type="entry name" value="AA_TRNA_LIGASE_II_ALA"/>
    <property type="match status" value="1"/>
</dbReference>
<keyword evidence="11" id="KW-0479">Metal-binding</keyword>
<dbReference type="InterPro" id="IPR018164">
    <property type="entry name" value="Ala-tRNA-synth_IIc_N"/>
</dbReference>
<feature type="binding site" evidence="11">
    <location>
        <position position="559"/>
    </location>
    <ligand>
        <name>Zn(2+)</name>
        <dbReference type="ChEBI" id="CHEBI:29105"/>
    </ligand>
</feature>
<dbReference type="InterPro" id="IPR002318">
    <property type="entry name" value="Ala-tRNA-lgiase_IIc"/>
</dbReference>
<evidence type="ECO:0000256" key="9">
    <source>
        <dbReference type="ARBA" id="ARBA00024779"/>
    </source>
</evidence>
<keyword evidence="3 11" id="KW-0436">Ligase</keyword>
<dbReference type="InterPro" id="IPR018165">
    <property type="entry name" value="Ala-tRNA-synth_IIc_core"/>
</dbReference>
<evidence type="ECO:0000256" key="5">
    <source>
        <dbReference type="ARBA" id="ARBA00022840"/>
    </source>
</evidence>